<keyword evidence="2" id="KW-1185">Reference proteome</keyword>
<dbReference type="OrthoDB" id="5401923at2"/>
<dbReference type="AlphaFoldDB" id="A0A550JIX7"/>
<organism evidence="1 2">
    <name type="scientific">Trichloromonas acetexigens</name>
    <dbReference type="NCBI Taxonomy" id="38815"/>
    <lineage>
        <taxon>Bacteria</taxon>
        <taxon>Pseudomonadati</taxon>
        <taxon>Thermodesulfobacteriota</taxon>
        <taxon>Desulfuromonadia</taxon>
        <taxon>Desulfuromonadales</taxon>
        <taxon>Trichloromonadaceae</taxon>
        <taxon>Trichloromonas</taxon>
    </lineage>
</organism>
<proteinExistence type="predicted"/>
<dbReference type="RefSeq" id="WP_092055706.1">
    <property type="nucleotide sequence ID" value="NZ_FOJJ01000012.1"/>
</dbReference>
<dbReference type="EMBL" id="VJVV01000002">
    <property type="protein sequence ID" value="TRO83151.1"/>
    <property type="molecule type" value="Genomic_DNA"/>
</dbReference>
<evidence type="ECO:0000313" key="2">
    <source>
        <dbReference type="Proteomes" id="UP000317155"/>
    </source>
</evidence>
<dbReference type="Proteomes" id="UP000317155">
    <property type="component" value="Unassembled WGS sequence"/>
</dbReference>
<name>A0A550JIX7_9BACT</name>
<protein>
    <submittedName>
        <fullName evidence="1">Uncharacterized protein</fullName>
    </submittedName>
</protein>
<comment type="caution">
    <text evidence="1">The sequence shown here is derived from an EMBL/GenBank/DDBJ whole genome shotgun (WGS) entry which is preliminary data.</text>
</comment>
<gene>
    <name evidence="1" type="ORF">FL622_03445</name>
</gene>
<reference evidence="1 2" key="1">
    <citation type="submission" date="2019-07" db="EMBL/GenBank/DDBJ databases">
        <title>Insights of Desulfuromonas acetexigens electromicrobiology.</title>
        <authorList>
            <person name="Katuri K."/>
            <person name="Sapireddy V."/>
            <person name="Shaw D.R."/>
            <person name="Saikaly P."/>
        </authorList>
    </citation>
    <scope>NUCLEOTIDE SEQUENCE [LARGE SCALE GENOMIC DNA]</scope>
    <source>
        <strain evidence="1 2">2873</strain>
    </source>
</reference>
<accession>A0A550JIX7</accession>
<sequence>MNVRMRISLIAIPILFFVLQAGLVFGGESRPGKFVTIDGQEIIFFQLEGRPVIKGWLSGTAIDIPLETVSQIVFFDSPDINYSMFGNDISSGNIEVTRKADGKKFMIQDAFLPSDCDCTYVTYTYRNPFTEEINQGNTALDGLRKIIFEDGMK</sequence>
<evidence type="ECO:0000313" key="1">
    <source>
        <dbReference type="EMBL" id="TRO83151.1"/>
    </source>
</evidence>